<dbReference type="GO" id="GO:1904423">
    <property type="term" value="C:dehydrodolichyl diphosphate synthase complex"/>
    <property type="evidence" value="ECO:0007669"/>
    <property type="project" value="InterPro"/>
</dbReference>
<evidence type="ECO:0000256" key="4">
    <source>
        <dbReference type="ARBA" id="ARBA00005432"/>
    </source>
</evidence>
<reference evidence="15" key="1">
    <citation type="submission" date="2016-11" db="UniProtKB">
        <authorList>
            <consortium name="WormBaseParasite"/>
        </authorList>
    </citation>
    <scope>IDENTIFICATION</scope>
</reference>
<evidence type="ECO:0000256" key="2">
    <source>
        <dbReference type="ARBA" id="ARBA00004586"/>
    </source>
</evidence>
<proteinExistence type="inferred from homology"/>
<dbReference type="GO" id="GO:0045547">
    <property type="term" value="F:ditrans,polycis-polyprenyl diphosphate synthase [(2E,6E)-farnesyl diphosphate specific] activity"/>
    <property type="evidence" value="ECO:0007669"/>
    <property type="project" value="UniProtKB-EC"/>
</dbReference>
<dbReference type="PANTHER" id="PTHR21528:SF0">
    <property type="entry name" value="DEHYDRODOLICHYL DIPHOSPHATE SYNTHASE COMPLEX SUBUNIT NUS1"/>
    <property type="match status" value="1"/>
</dbReference>
<sequence length="326" mass="36693">MAPHEYARSTSQSRALLQLKPVQILGRCPSPVGSIDRVCYNALLGEFRILCFLCSRRSSAIDGRRLTEHRMRPVEMDWSCVKSSFFSVSNLPMFVLVVIAWILDALTIFATFVRRIFKSKHVVPEKKPDHIAFVFTNAYEISVDVLTEIVHQCAINKICQVSFYDPFSICTSHVQQLSKSVNFLWEHLDHEHPSKSLPTVIFDRTSRELDMKRITGSASESLRVTLLGNEDGRSSLVEICRDISIESSSSSDSISAASISEKLKARQLCEPDLVVIVGTLSTFAGFPPWSLRVAEVHHVATLTPMAEDLFSAFLETFAIRDRRLGR</sequence>
<evidence type="ECO:0000256" key="3">
    <source>
        <dbReference type="ARBA" id="ARBA00004922"/>
    </source>
</evidence>
<keyword evidence="11 13" id="KW-0472">Membrane</keyword>
<dbReference type="SUPFAM" id="SSF64005">
    <property type="entry name" value="Undecaprenyl diphosphate synthase"/>
    <property type="match status" value="1"/>
</dbReference>
<organism evidence="14 15">
    <name type="scientific">Steinernema glaseri</name>
    <dbReference type="NCBI Taxonomy" id="37863"/>
    <lineage>
        <taxon>Eukaryota</taxon>
        <taxon>Metazoa</taxon>
        <taxon>Ecdysozoa</taxon>
        <taxon>Nematoda</taxon>
        <taxon>Chromadorea</taxon>
        <taxon>Rhabditida</taxon>
        <taxon>Tylenchina</taxon>
        <taxon>Panagrolaimomorpha</taxon>
        <taxon>Strongyloidoidea</taxon>
        <taxon>Steinernematidae</taxon>
        <taxon>Steinernema</taxon>
    </lineage>
</organism>
<keyword evidence="7 13" id="KW-0812">Transmembrane</keyword>
<comment type="catalytic activity">
    <reaction evidence="12">
        <text>n isopentenyl diphosphate + (2E,6E)-farnesyl diphosphate = a di-trans,poly-cis-polyprenyl diphosphate + n diphosphate</text>
        <dbReference type="Rhea" id="RHEA:53008"/>
        <dbReference type="Rhea" id="RHEA-COMP:19494"/>
        <dbReference type="ChEBI" id="CHEBI:33019"/>
        <dbReference type="ChEBI" id="CHEBI:128769"/>
        <dbReference type="ChEBI" id="CHEBI:136960"/>
        <dbReference type="ChEBI" id="CHEBI:175763"/>
        <dbReference type="EC" id="2.5.1.87"/>
    </reaction>
</comment>
<evidence type="ECO:0000256" key="1">
    <source>
        <dbReference type="ARBA" id="ARBA00001946"/>
    </source>
</evidence>
<keyword evidence="10 13" id="KW-1133">Transmembrane helix</keyword>
<evidence type="ECO:0000256" key="13">
    <source>
        <dbReference type="SAM" id="Phobius"/>
    </source>
</evidence>
<keyword evidence="8" id="KW-0256">Endoplasmic reticulum</keyword>
<keyword evidence="9" id="KW-0460">Magnesium</keyword>
<evidence type="ECO:0000256" key="5">
    <source>
        <dbReference type="ARBA" id="ARBA00012596"/>
    </source>
</evidence>
<keyword evidence="14" id="KW-1185">Reference proteome</keyword>
<dbReference type="EC" id="2.5.1.87" evidence="5"/>
<dbReference type="InterPro" id="IPR036424">
    <property type="entry name" value="UPP_synth-like_sf"/>
</dbReference>
<evidence type="ECO:0000256" key="7">
    <source>
        <dbReference type="ARBA" id="ARBA00022692"/>
    </source>
</evidence>
<protein>
    <recommendedName>
        <fullName evidence="5">ditrans,polycis-polyprenyl diphosphate synthase [(2E,6E)-farnesyldiphosphate specific]</fullName>
        <ecNumber evidence="5">2.5.1.87</ecNumber>
    </recommendedName>
</protein>
<comment type="cofactor">
    <cofactor evidence="1">
        <name>Mg(2+)</name>
        <dbReference type="ChEBI" id="CHEBI:18420"/>
    </cofactor>
</comment>
<dbReference type="InterPro" id="IPR038887">
    <property type="entry name" value="Nus1/NgBR"/>
</dbReference>
<dbReference type="Gene3D" id="3.40.1180.10">
    <property type="entry name" value="Decaprenyl diphosphate synthase-like"/>
    <property type="match status" value="1"/>
</dbReference>
<dbReference type="AlphaFoldDB" id="A0A1I7YX35"/>
<accession>A0A1I7YX35</accession>
<dbReference type="Proteomes" id="UP000095287">
    <property type="component" value="Unplaced"/>
</dbReference>
<evidence type="ECO:0000256" key="6">
    <source>
        <dbReference type="ARBA" id="ARBA00022679"/>
    </source>
</evidence>
<feature type="transmembrane region" description="Helical" evidence="13">
    <location>
        <begin position="91"/>
        <end position="113"/>
    </location>
</feature>
<comment type="subcellular location">
    <subcellularLocation>
        <location evidence="2">Endoplasmic reticulum membrane</location>
    </subcellularLocation>
</comment>
<evidence type="ECO:0000313" key="15">
    <source>
        <dbReference type="WBParaSite" id="L893_g20640.t1"/>
    </source>
</evidence>
<evidence type="ECO:0000313" key="14">
    <source>
        <dbReference type="Proteomes" id="UP000095287"/>
    </source>
</evidence>
<evidence type="ECO:0000256" key="12">
    <source>
        <dbReference type="ARBA" id="ARBA00047353"/>
    </source>
</evidence>
<evidence type="ECO:0000256" key="10">
    <source>
        <dbReference type="ARBA" id="ARBA00022989"/>
    </source>
</evidence>
<name>A0A1I7YX35_9BILA</name>
<dbReference type="PANTHER" id="PTHR21528">
    <property type="entry name" value="DEHYDRODOLICHYL DIPHOSPHATE SYNTHASE COMPLEX SUBUNIT NUS1"/>
    <property type="match status" value="1"/>
</dbReference>
<comment type="similarity">
    <text evidence="4">Belongs to the UPP synthase family.</text>
</comment>
<evidence type="ECO:0000256" key="11">
    <source>
        <dbReference type="ARBA" id="ARBA00023136"/>
    </source>
</evidence>
<keyword evidence="6" id="KW-0808">Transferase</keyword>
<dbReference type="UniPathway" id="UPA00378"/>
<comment type="pathway">
    <text evidence="3">Protein modification; protein glycosylation.</text>
</comment>
<evidence type="ECO:0000256" key="9">
    <source>
        <dbReference type="ARBA" id="ARBA00022842"/>
    </source>
</evidence>
<dbReference type="WBParaSite" id="L893_g20640.t1">
    <property type="protein sequence ID" value="L893_g20640.t1"/>
    <property type="gene ID" value="L893_g20640"/>
</dbReference>
<dbReference type="GO" id="GO:0005789">
    <property type="term" value="C:endoplasmic reticulum membrane"/>
    <property type="evidence" value="ECO:0007669"/>
    <property type="project" value="UniProtKB-SubCell"/>
</dbReference>
<evidence type="ECO:0000256" key="8">
    <source>
        <dbReference type="ARBA" id="ARBA00022824"/>
    </source>
</evidence>